<dbReference type="Gene3D" id="3.30.1370.110">
    <property type="match status" value="1"/>
</dbReference>
<gene>
    <name evidence="3" type="ORF">OOU_Y34scaffold01007g5</name>
</gene>
<dbReference type="AlphaFoldDB" id="A0AA97PFS0"/>
<organism evidence="3">
    <name type="scientific">Pyricularia oryzae (strain Y34)</name>
    <name type="common">Rice blast fungus</name>
    <name type="synonym">Magnaporthe oryzae</name>
    <dbReference type="NCBI Taxonomy" id="1143189"/>
    <lineage>
        <taxon>Eukaryota</taxon>
        <taxon>Fungi</taxon>
        <taxon>Dikarya</taxon>
        <taxon>Ascomycota</taxon>
        <taxon>Pezizomycotina</taxon>
        <taxon>Sordariomycetes</taxon>
        <taxon>Sordariomycetidae</taxon>
        <taxon>Magnaporthales</taxon>
        <taxon>Pyriculariaceae</taxon>
        <taxon>Pyricularia</taxon>
    </lineage>
</organism>
<dbReference type="EMBL" id="JH793207">
    <property type="protein sequence ID" value="ELQ32956.1"/>
    <property type="molecule type" value="Genomic_DNA"/>
</dbReference>
<dbReference type="SMART" id="SM00463">
    <property type="entry name" value="SMR"/>
    <property type="match status" value="1"/>
</dbReference>
<feature type="region of interest" description="Disordered" evidence="1">
    <location>
        <begin position="178"/>
        <end position="207"/>
    </location>
</feature>
<dbReference type="GO" id="GO:0004519">
    <property type="term" value="F:endonuclease activity"/>
    <property type="evidence" value="ECO:0007669"/>
    <property type="project" value="TreeGrafter"/>
</dbReference>
<accession>A0AA97PFS0</accession>
<dbReference type="InterPro" id="IPR036063">
    <property type="entry name" value="Smr_dom_sf"/>
</dbReference>
<dbReference type="PANTHER" id="PTHR46535:SF1">
    <property type="entry name" value="NEDD4-BINDING PROTEIN 2"/>
    <property type="match status" value="1"/>
</dbReference>
<protein>
    <recommendedName>
        <fullName evidence="2">Smr domain-containing protein</fullName>
    </recommendedName>
</protein>
<dbReference type="SUPFAM" id="SSF160443">
    <property type="entry name" value="SMR domain-like"/>
    <property type="match status" value="1"/>
</dbReference>
<feature type="compositionally biased region" description="Acidic residues" evidence="1">
    <location>
        <begin position="110"/>
        <end position="123"/>
    </location>
</feature>
<dbReference type="PROSITE" id="PS50828">
    <property type="entry name" value="SMR"/>
    <property type="match status" value="1"/>
</dbReference>
<evidence type="ECO:0000256" key="1">
    <source>
        <dbReference type="SAM" id="MobiDB-lite"/>
    </source>
</evidence>
<dbReference type="GO" id="GO:0005634">
    <property type="term" value="C:nucleus"/>
    <property type="evidence" value="ECO:0007669"/>
    <property type="project" value="TreeGrafter"/>
</dbReference>
<dbReference type="Proteomes" id="UP000011086">
    <property type="component" value="Unassembled WGS sequence"/>
</dbReference>
<dbReference type="InterPro" id="IPR052772">
    <property type="entry name" value="Endo/PolyKinase_Domain-Protein"/>
</dbReference>
<feature type="domain" description="Smr" evidence="2">
    <location>
        <begin position="368"/>
        <end position="444"/>
    </location>
</feature>
<dbReference type="InterPro" id="IPR002625">
    <property type="entry name" value="Smr_dom"/>
</dbReference>
<feature type="region of interest" description="Disordered" evidence="1">
    <location>
        <begin position="86"/>
        <end position="123"/>
    </location>
</feature>
<sequence length="482" mass="51945">MSATTLEGSTSPDALAGLLDDFRPFLEESLILAIVGDYDLTTQADAARGTLQLLASDAEKEETSTFNPSGIALDAVLSESADHRASVLGSTRTDETPWLSSATSESPPPDAEDGPWDEGQDVPDDEKEATLIAMFPEMKVFDVKFELQRANGDFEKAMLALLNIQYLDEAGELQRGTVVGTESPGARSRKKAKGKKKATAPSNGAKSNLRLDVAYKLKPVSLDEPDEESSSTASPLRSPLYSPVSSGFASPTRSSPAPQASQQRKPPADPLSWQRVESRKSATPKNAPALISGLLSQDSSASLRDAAGHSFDQAHNAWRRGRSDPLFRTAAVVYSERGHSQVGAAQVRERADYEALVDRQSAGDPDLIDLHGVPVREGVEMALARTRRWWRRLVETEEHGVRAAARQRPFVVVTGSGNHSAGGVSRLRQSVGVALARDGWCVEAQTAKVKILRLFTMINCASGCSLFCDCEALVPHYETGET</sequence>
<dbReference type="SMR" id="A0AA97PFS0"/>
<dbReference type="PANTHER" id="PTHR46535">
    <property type="entry name" value="NEDD4-BINDING PROTEIN 2"/>
    <property type="match status" value="1"/>
</dbReference>
<proteinExistence type="predicted"/>
<dbReference type="CDD" id="cd14279">
    <property type="entry name" value="CUE"/>
    <property type="match status" value="1"/>
</dbReference>
<name>A0AA97PFS0_PYRO3</name>
<feature type="compositionally biased region" description="Basic residues" evidence="1">
    <location>
        <begin position="187"/>
        <end position="198"/>
    </location>
</feature>
<feature type="region of interest" description="Disordered" evidence="1">
    <location>
        <begin position="220"/>
        <end position="288"/>
    </location>
</feature>
<evidence type="ECO:0000313" key="3">
    <source>
        <dbReference type="EMBL" id="ELQ32956.1"/>
    </source>
</evidence>
<feature type="compositionally biased region" description="Polar residues" evidence="1">
    <location>
        <begin position="243"/>
        <end position="264"/>
    </location>
</feature>
<reference evidence="3" key="1">
    <citation type="journal article" date="2012" name="PLoS Genet.">
        <title>Comparative analysis of the genomes of two field isolates of the rice blast fungus Magnaporthe oryzae.</title>
        <authorList>
            <person name="Xue M."/>
            <person name="Yang J."/>
            <person name="Li Z."/>
            <person name="Hu S."/>
            <person name="Yao N."/>
            <person name="Dean R.A."/>
            <person name="Zhao W."/>
            <person name="Shen M."/>
            <person name="Zhang H."/>
            <person name="Li C."/>
            <person name="Liu L."/>
            <person name="Cao L."/>
            <person name="Xu X."/>
            <person name="Xing Y."/>
            <person name="Hsiang T."/>
            <person name="Zhang Z."/>
            <person name="Xu J.R."/>
            <person name="Peng Y.L."/>
        </authorList>
    </citation>
    <scope>NUCLEOTIDE SEQUENCE</scope>
    <source>
        <strain evidence="3">Y34</strain>
    </source>
</reference>
<evidence type="ECO:0000259" key="2">
    <source>
        <dbReference type="PROSITE" id="PS50828"/>
    </source>
</evidence>